<dbReference type="InterPro" id="IPR013087">
    <property type="entry name" value="Znf_C2H2_type"/>
</dbReference>
<dbReference type="EMBL" id="QNGE01003519">
    <property type="protein sequence ID" value="KAA3673947.1"/>
    <property type="molecule type" value="Genomic_DNA"/>
</dbReference>
<feature type="compositionally biased region" description="Polar residues" evidence="3">
    <location>
        <begin position="95"/>
        <end position="105"/>
    </location>
</feature>
<evidence type="ECO:0000256" key="1">
    <source>
        <dbReference type="ARBA" id="ARBA00022853"/>
    </source>
</evidence>
<keyword evidence="6" id="KW-1185">Reference proteome</keyword>
<dbReference type="AlphaFoldDB" id="A0A5J4NEF4"/>
<comment type="similarity">
    <text evidence="2">Belongs to the AEBP2/jing C2H2-type zinc-finger family.</text>
</comment>
<protein>
    <submittedName>
        <fullName evidence="5">Zinc finger protein AEBP2</fullName>
    </submittedName>
</protein>
<dbReference type="GO" id="GO:0035098">
    <property type="term" value="C:ESC/E(Z) complex"/>
    <property type="evidence" value="ECO:0007669"/>
    <property type="project" value="TreeGrafter"/>
</dbReference>
<dbReference type="PROSITE" id="PS00028">
    <property type="entry name" value="ZINC_FINGER_C2H2_1"/>
    <property type="match status" value="1"/>
</dbReference>
<dbReference type="GO" id="GO:0006325">
    <property type="term" value="P:chromatin organization"/>
    <property type="evidence" value="ECO:0007669"/>
    <property type="project" value="UniProtKB-KW"/>
</dbReference>
<accession>A0A5J4NEF4</accession>
<comment type="caution">
    <text evidence="5">The sequence shown here is derived from an EMBL/GenBank/DDBJ whole genome shotgun (WGS) entry which is preliminary data.</text>
</comment>
<dbReference type="InterPro" id="IPR052130">
    <property type="entry name" value="AEBP2/jing_C2H2-ZnF"/>
</dbReference>
<evidence type="ECO:0000256" key="2">
    <source>
        <dbReference type="ARBA" id="ARBA00037930"/>
    </source>
</evidence>
<dbReference type="InterPro" id="IPR036236">
    <property type="entry name" value="Znf_C2H2_sf"/>
</dbReference>
<sequence>MTHSIRNLRKPSLSVRTRALLQKFNERAYHQRTVAWNGSEMRLRTRNIPPTWSMGVKSPDVSPTTSTIVPMSESFTQNTNDALLSGANRHNMLETETNTNRTNPISHTGSSSSVSSADSTESHSVCKWEGCGAIVDQSELIAHIQHVHVFPQIMTGRRKYFACLWEGCRVFRQPSVSASWLDNHILHHTDAKGKPFRCIFDGCTLRFSTSILLERHVRHFHMRATRTRAPTNPLIPSMNSTPVKSSSDNGMLVKDTDTTDQTIEETAKVHTSPMSNAKRNSRRRRKLRCYRVRRIDFYDRRTQCVIGTRLKLLNLLNTTDSRMLRALSGKTNQSSACVLKPFVLPDQLLAQSPALRLRSTVVPKAISGSQFMSPSSKVMPEKREHLALLLTIPHKSPATNMDFTEGYSSSHGSGFHLKQQHTVVLNQPISRRLMSFRLFIPNNQL</sequence>
<dbReference type="SUPFAM" id="SSF57667">
    <property type="entry name" value="beta-beta-alpha zinc fingers"/>
    <property type="match status" value="1"/>
</dbReference>
<reference evidence="5 6" key="1">
    <citation type="journal article" date="2019" name="Gigascience">
        <title>Whole-genome sequence of the oriental lung fluke Paragonimus westermani.</title>
        <authorList>
            <person name="Oey H."/>
            <person name="Zakrzewski M."/>
            <person name="Narain K."/>
            <person name="Devi K.R."/>
            <person name="Agatsuma T."/>
            <person name="Nawaratna S."/>
            <person name="Gobert G.N."/>
            <person name="Jones M.K."/>
            <person name="Ragan M.A."/>
            <person name="McManus D.P."/>
            <person name="Krause L."/>
        </authorList>
    </citation>
    <scope>NUCLEOTIDE SEQUENCE [LARGE SCALE GENOMIC DNA]</scope>
    <source>
        <strain evidence="5 6">IND2009</strain>
    </source>
</reference>
<evidence type="ECO:0000256" key="3">
    <source>
        <dbReference type="SAM" id="MobiDB-lite"/>
    </source>
</evidence>
<feature type="region of interest" description="Disordered" evidence="3">
    <location>
        <begin position="95"/>
        <end position="118"/>
    </location>
</feature>
<proteinExistence type="inferred from homology"/>
<evidence type="ECO:0000313" key="5">
    <source>
        <dbReference type="EMBL" id="KAA3673947.1"/>
    </source>
</evidence>
<dbReference type="PANTHER" id="PTHR46541">
    <property type="entry name" value="ZINC FINGER PROTEIN AEBP2"/>
    <property type="match status" value="1"/>
</dbReference>
<organism evidence="5 6">
    <name type="scientific">Paragonimus westermani</name>
    <dbReference type="NCBI Taxonomy" id="34504"/>
    <lineage>
        <taxon>Eukaryota</taxon>
        <taxon>Metazoa</taxon>
        <taxon>Spiralia</taxon>
        <taxon>Lophotrochozoa</taxon>
        <taxon>Platyhelminthes</taxon>
        <taxon>Trematoda</taxon>
        <taxon>Digenea</taxon>
        <taxon>Plagiorchiida</taxon>
        <taxon>Troglotremata</taxon>
        <taxon>Troglotrematidae</taxon>
        <taxon>Paragonimus</taxon>
    </lineage>
</organism>
<dbReference type="GO" id="GO:0006357">
    <property type="term" value="P:regulation of transcription by RNA polymerase II"/>
    <property type="evidence" value="ECO:0007669"/>
    <property type="project" value="TreeGrafter"/>
</dbReference>
<dbReference type="Gene3D" id="3.30.160.60">
    <property type="entry name" value="Classic Zinc Finger"/>
    <property type="match status" value="2"/>
</dbReference>
<feature type="compositionally biased region" description="Low complexity" evidence="3">
    <location>
        <begin position="106"/>
        <end position="118"/>
    </location>
</feature>
<evidence type="ECO:0000259" key="4">
    <source>
        <dbReference type="PROSITE" id="PS00028"/>
    </source>
</evidence>
<feature type="domain" description="C2H2-type" evidence="4">
    <location>
        <begin position="198"/>
        <end position="221"/>
    </location>
</feature>
<dbReference type="PANTHER" id="PTHR46541:SF1">
    <property type="entry name" value="ZINC FINGER PROTEIN AEBP2"/>
    <property type="match status" value="1"/>
</dbReference>
<gene>
    <name evidence="5" type="ORF">DEA37_0007545</name>
</gene>
<dbReference type="Proteomes" id="UP000324629">
    <property type="component" value="Unassembled WGS sequence"/>
</dbReference>
<keyword evidence="1" id="KW-0156">Chromatin regulator</keyword>
<name>A0A5J4NEF4_9TREM</name>
<evidence type="ECO:0000313" key="6">
    <source>
        <dbReference type="Proteomes" id="UP000324629"/>
    </source>
</evidence>
<dbReference type="SMART" id="SM00355">
    <property type="entry name" value="ZnF_C2H2"/>
    <property type="match status" value="3"/>
</dbReference>
<feature type="compositionally biased region" description="Polar residues" evidence="3">
    <location>
        <begin position="237"/>
        <end position="249"/>
    </location>
</feature>
<dbReference type="GO" id="GO:0008270">
    <property type="term" value="F:zinc ion binding"/>
    <property type="evidence" value="ECO:0007669"/>
    <property type="project" value="UniProtKB-KW"/>
</dbReference>
<feature type="region of interest" description="Disordered" evidence="3">
    <location>
        <begin position="229"/>
        <end position="253"/>
    </location>
</feature>